<evidence type="ECO:0000313" key="4">
    <source>
        <dbReference type="Proteomes" id="UP000005240"/>
    </source>
</evidence>
<feature type="compositionally biased region" description="Low complexity" evidence="1">
    <location>
        <begin position="33"/>
        <end position="45"/>
    </location>
</feature>
<dbReference type="OrthoDB" id="2624269at2759"/>
<evidence type="ECO:0008006" key="5">
    <source>
        <dbReference type="Google" id="ProtNLM"/>
    </source>
</evidence>
<reference evidence="2" key="2">
    <citation type="submission" date="2016-05" db="EMBL/GenBank/DDBJ databases">
        <title>Comparative analysis highlights variable genome content of wheat rusts and divergence of the mating loci.</title>
        <authorList>
            <person name="Cuomo C.A."/>
            <person name="Bakkeren G."/>
            <person name="Szabo L."/>
            <person name="Khalil H."/>
            <person name="Joly D."/>
            <person name="Goldberg J."/>
            <person name="Young S."/>
            <person name="Zeng Q."/>
            <person name="Fellers J."/>
        </authorList>
    </citation>
    <scope>NUCLEOTIDE SEQUENCE [LARGE SCALE GENOMIC DNA]</scope>
    <source>
        <strain evidence="2">1-1 BBBD Race 1</strain>
    </source>
</reference>
<feature type="compositionally biased region" description="Low complexity" evidence="1">
    <location>
        <begin position="1119"/>
        <end position="1130"/>
    </location>
</feature>
<reference evidence="3" key="4">
    <citation type="submission" date="2025-05" db="UniProtKB">
        <authorList>
            <consortium name="EnsemblFungi"/>
        </authorList>
    </citation>
    <scope>IDENTIFICATION</scope>
    <source>
        <strain evidence="3">isolate 1-1 / race 1 (BBBD)</strain>
    </source>
</reference>
<organism evidence="2">
    <name type="scientific">Puccinia triticina (isolate 1-1 / race 1 (BBBD))</name>
    <name type="common">Brown leaf rust fungus</name>
    <dbReference type="NCBI Taxonomy" id="630390"/>
    <lineage>
        <taxon>Eukaryota</taxon>
        <taxon>Fungi</taxon>
        <taxon>Dikarya</taxon>
        <taxon>Basidiomycota</taxon>
        <taxon>Pucciniomycotina</taxon>
        <taxon>Pucciniomycetes</taxon>
        <taxon>Pucciniales</taxon>
        <taxon>Pucciniaceae</taxon>
        <taxon>Puccinia</taxon>
    </lineage>
</organism>
<feature type="region of interest" description="Disordered" evidence="1">
    <location>
        <begin position="628"/>
        <end position="688"/>
    </location>
</feature>
<protein>
    <recommendedName>
        <fullName evidence="5">GCM domain-containing protein</fullName>
    </recommendedName>
</protein>
<evidence type="ECO:0000313" key="3">
    <source>
        <dbReference type="EnsemblFungi" id="PTTG_30103-t43_1-p1"/>
    </source>
</evidence>
<reference evidence="3 4" key="3">
    <citation type="journal article" date="2017" name="G3 (Bethesda)">
        <title>Comparative analysis highlights variable genome content of wheat rusts and divergence of the mating loci.</title>
        <authorList>
            <person name="Cuomo C.A."/>
            <person name="Bakkeren G."/>
            <person name="Khalil H.B."/>
            <person name="Panwar V."/>
            <person name="Joly D."/>
            <person name="Linning R."/>
            <person name="Sakthikumar S."/>
            <person name="Song X."/>
            <person name="Adiconis X."/>
            <person name="Fan L."/>
            <person name="Goldberg J.M."/>
            <person name="Levin J.Z."/>
            <person name="Young S."/>
            <person name="Zeng Q."/>
            <person name="Anikster Y."/>
            <person name="Bruce M."/>
            <person name="Wang M."/>
            <person name="Yin C."/>
            <person name="McCallum B."/>
            <person name="Szabo L.J."/>
            <person name="Hulbert S."/>
            <person name="Chen X."/>
            <person name="Fellers J.P."/>
        </authorList>
    </citation>
    <scope>NUCLEOTIDE SEQUENCE</scope>
    <source>
        <strain evidence="3">isolate 1-1 / race 1 (BBBD)</strain>
        <strain evidence="4">Isolate 1-1 / race 1 (BBBD)</strain>
    </source>
</reference>
<dbReference type="Proteomes" id="UP000005240">
    <property type="component" value="Unassembled WGS sequence"/>
</dbReference>
<gene>
    <name evidence="2" type="ORF">PTTG_30103</name>
</gene>
<dbReference type="VEuPathDB" id="FungiDB:PTTG_30103"/>
<evidence type="ECO:0000313" key="2">
    <source>
        <dbReference type="EMBL" id="OAV86067.1"/>
    </source>
</evidence>
<dbReference type="STRING" id="630390.A0A180G085"/>
<name>A0A180G085_PUCT1</name>
<proteinExistence type="predicted"/>
<feature type="compositionally biased region" description="Polar residues" evidence="1">
    <location>
        <begin position="1"/>
        <end position="19"/>
    </location>
</feature>
<feature type="compositionally biased region" description="Basic and acidic residues" evidence="1">
    <location>
        <begin position="57"/>
        <end position="67"/>
    </location>
</feature>
<feature type="region of interest" description="Disordered" evidence="1">
    <location>
        <begin position="1078"/>
        <end position="1199"/>
    </location>
</feature>
<reference evidence="2" key="1">
    <citation type="submission" date="2009-11" db="EMBL/GenBank/DDBJ databases">
        <authorList>
            <consortium name="The Broad Institute Genome Sequencing Platform"/>
            <person name="Ward D."/>
            <person name="Feldgarden M."/>
            <person name="Earl A."/>
            <person name="Young S.K."/>
            <person name="Zeng Q."/>
            <person name="Koehrsen M."/>
            <person name="Alvarado L."/>
            <person name="Berlin A."/>
            <person name="Bochicchio J."/>
            <person name="Borenstein D."/>
            <person name="Chapman S.B."/>
            <person name="Chen Z."/>
            <person name="Engels R."/>
            <person name="Freedman E."/>
            <person name="Gellesch M."/>
            <person name="Goldberg J."/>
            <person name="Griggs A."/>
            <person name="Gujja S."/>
            <person name="Heilman E."/>
            <person name="Heiman D."/>
            <person name="Hepburn T."/>
            <person name="Howarth C."/>
            <person name="Jen D."/>
            <person name="Larson L."/>
            <person name="Lewis B."/>
            <person name="Mehta T."/>
            <person name="Park D."/>
            <person name="Pearson M."/>
            <person name="Roberts A."/>
            <person name="Saif S."/>
            <person name="Shea T."/>
            <person name="Shenoy N."/>
            <person name="Sisk P."/>
            <person name="Stolte C."/>
            <person name="Sykes S."/>
            <person name="Thomson T."/>
            <person name="Walk T."/>
            <person name="White J."/>
            <person name="Yandava C."/>
            <person name="Izard J."/>
            <person name="Baranova O.V."/>
            <person name="Blanton J.M."/>
            <person name="Tanner A.C."/>
            <person name="Dewhirst F.E."/>
            <person name="Haas B."/>
            <person name="Nusbaum C."/>
            <person name="Birren B."/>
        </authorList>
    </citation>
    <scope>NUCLEOTIDE SEQUENCE [LARGE SCALE GENOMIC DNA]</scope>
    <source>
        <strain evidence="2">1-1 BBBD Race 1</strain>
    </source>
</reference>
<dbReference type="EMBL" id="ADAS02001793">
    <property type="protein sequence ID" value="OAV86067.1"/>
    <property type="molecule type" value="Genomic_DNA"/>
</dbReference>
<feature type="compositionally biased region" description="Basic and acidic residues" evidence="1">
    <location>
        <begin position="648"/>
        <end position="660"/>
    </location>
</feature>
<feature type="region of interest" description="Disordered" evidence="1">
    <location>
        <begin position="1"/>
        <end position="80"/>
    </location>
</feature>
<accession>A0A180G085</accession>
<sequence>MSTAESQIDSDYNLNNVKTQESDSSEASDDVEAQQSDSSEASEAAPVRTRKSRGKPKPVEVFKKNNEEETDEDAAAKPQKKFFLPTGNEVTFIDHGCTLDSEGYPLLPNGNTVFVKPAGVNITNWGEVGFTKTVGTEYHSNGLWKQRRLNCLGVLCCDLPECQWAGSPPTGKVSMDEYFKKHPNCRGRAGKCPGNVRHVTCKNTIARFDQNTETKWAIFRHFGTHKHPWPEAKKPDKLAKKKLKAEIAKNLKEGAFSLKIGKPDAPKDPYDSVLKIHSSLANADRLRYHRRLILAELGIVPGKKGGMLDDEFLLDMFKWNKAGLRVISACFMDDSEHFTFQTQWMADRIVARDINHNVYSQGLVSDVTYRFFLNGYLLSTSMYCEEIARWVPVQLTWIRGLSENYYKLHFAALFRQFLKPEISKEERDTLVCNIVDFSAAQREGFVAAYWEVFGICDKKIVLGKLQGCHEHYRAQVTRVKKNRHIVMADEENTFQKMCLSLIKEPEEGDKSHEDKMDELRRRFPKARKWFDWWTMADVEAMLFPTRRARVEDGPEGKGRPTLTTNAQESLHRLYYMFSEGKNSLRLGLVRLYSFVKVLEEDFNAVMRGVSIEYGAARKEQIDISQSLGWEKKRKRAPNPAAPSNNKKTRQEYENDGRPPDTTDTLLPELADKKKTGRPPGARNVDRGALTTYPSYRASKNEKKANRCWMAAALETMYALYNPLWLRGSSGQGTSLFTTLVTHFTTRTTYQLKQDGSVRGMLAIAQQNIFQHAHNLHPASFKAGKFCSADFFIEISLDPKTNPNRSRQGLFDVEERRTLTCPAHPEAPRQDVRSRFVINIQKEMFEANAILYSDTAELLRKWMSNGLIGISGLHCRDCAAKAKEPKKCKQNGASGIFSASKKEDSITDGMLRERSTISFPKNQAPLHLYFMLDVASILDSAKQAMFMSTTNWPFAFTVKGETYTLFARGYWNGVHYWSKVLMNVSGVAGIWYHNDMENDGLARMVSSDFSSIGGAHPNTSWLMYSRSWTASEKAYVDEKVVQIKKDFPTARPHQISFSNLGDLLDSGRKFLESTGENMNDVAKTDHSDVSPTSPSGLAPKRPADDSPFANLNPASSAEDSAITAAANSSSATEEKQAAPKIQKLKIKLKPPKPPAKLEKLALPMSEPQDASGRTPLPASVPTRRPGRRSQRVAKAGNNLA</sequence>
<keyword evidence="4" id="KW-1185">Reference proteome</keyword>
<dbReference type="EnsemblFungi" id="PTTG_30103-t43_1">
    <property type="protein sequence ID" value="PTTG_30103-t43_1-p1"/>
    <property type="gene ID" value="PTTG_30103"/>
</dbReference>
<evidence type="ECO:0000256" key="1">
    <source>
        <dbReference type="SAM" id="MobiDB-lite"/>
    </source>
</evidence>
<dbReference type="AlphaFoldDB" id="A0A180G085"/>
<feature type="compositionally biased region" description="Acidic residues" evidence="1">
    <location>
        <begin position="23"/>
        <end position="32"/>
    </location>
</feature>